<dbReference type="InterPro" id="IPR015797">
    <property type="entry name" value="NUDIX_hydrolase-like_dom_sf"/>
</dbReference>
<dbReference type="CDD" id="cd02883">
    <property type="entry name" value="NUDIX_Hydrolase"/>
    <property type="match status" value="1"/>
</dbReference>
<dbReference type="PROSITE" id="PS00893">
    <property type="entry name" value="NUDIX_BOX"/>
    <property type="match status" value="1"/>
</dbReference>
<feature type="domain" description="Nudix hydrolase" evidence="2">
    <location>
        <begin position="1"/>
        <end position="119"/>
    </location>
</feature>
<evidence type="ECO:0000256" key="1">
    <source>
        <dbReference type="ARBA" id="ARBA00022801"/>
    </source>
</evidence>
<evidence type="ECO:0000313" key="4">
    <source>
        <dbReference type="Proteomes" id="UP000178930"/>
    </source>
</evidence>
<dbReference type="Gene3D" id="3.90.79.10">
    <property type="entry name" value="Nucleoside Triphosphate Pyrophosphohydrolase"/>
    <property type="match status" value="1"/>
</dbReference>
<dbReference type="Proteomes" id="UP000178930">
    <property type="component" value="Unassembled WGS sequence"/>
</dbReference>
<reference evidence="3 4" key="1">
    <citation type="journal article" date="2016" name="Nat. Commun.">
        <title>Thousands of microbial genomes shed light on interconnected biogeochemical processes in an aquifer system.</title>
        <authorList>
            <person name="Anantharaman K."/>
            <person name="Brown C.T."/>
            <person name="Hug L.A."/>
            <person name="Sharon I."/>
            <person name="Castelle C.J."/>
            <person name="Probst A.J."/>
            <person name="Thomas B.C."/>
            <person name="Singh A."/>
            <person name="Wilkins M.J."/>
            <person name="Karaoz U."/>
            <person name="Brodie E.L."/>
            <person name="Williams K.H."/>
            <person name="Hubbard S.S."/>
            <person name="Banfield J.F."/>
        </authorList>
    </citation>
    <scope>NUCLEOTIDE SEQUENCE [LARGE SCALE GENOMIC DNA]</scope>
</reference>
<proteinExistence type="predicted"/>
<comment type="caution">
    <text evidence="3">The sequence shown here is derived from an EMBL/GenBank/DDBJ whole genome shotgun (WGS) entry which is preliminary data.</text>
</comment>
<dbReference type="InterPro" id="IPR020084">
    <property type="entry name" value="NUDIX_hydrolase_CS"/>
</dbReference>
<protein>
    <recommendedName>
        <fullName evidence="2">Nudix hydrolase domain-containing protein</fullName>
    </recommendedName>
</protein>
<dbReference type="AlphaFoldDB" id="A0A1G1XXL0"/>
<dbReference type="GO" id="GO:0016787">
    <property type="term" value="F:hydrolase activity"/>
    <property type="evidence" value="ECO:0007669"/>
    <property type="project" value="UniProtKB-KW"/>
</dbReference>
<evidence type="ECO:0000259" key="2">
    <source>
        <dbReference type="PROSITE" id="PS51462"/>
    </source>
</evidence>
<name>A0A1G1XXL0_9BACT</name>
<evidence type="ECO:0000313" key="3">
    <source>
        <dbReference type="EMBL" id="OGY44320.1"/>
    </source>
</evidence>
<keyword evidence="1" id="KW-0378">Hydrolase</keyword>
<dbReference type="EMBL" id="MHIB01000017">
    <property type="protein sequence ID" value="OGY44320.1"/>
    <property type="molecule type" value="Genomic_DNA"/>
</dbReference>
<dbReference type="InterPro" id="IPR000086">
    <property type="entry name" value="NUDIX_hydrolase_dom"/>
</dbReference>
<dbReference type="SUPFAM" id="SSF55811">
    <property type="entry name" value="Nudix"/>
    <property type="match status" value="1"/>
</dbReference>
<organism evidence="3 4">
    <name type="scientific">Candidatus Buchananbacteria bacterium RIFCSPHIGHO2_01_FULL_39_14</name>
    <dbReference type="NCBI Taxonomy" id="1797532"/>
    <lineage>
        <taxon>Bacteria</taxon>
        <taxon>Candidatus Buchananiibacteriota</taxon>
    </lineage>
</organism>
<dbReference type="STRING" id="1797532.A2729_06070"/>
<dbReference type="PROSITE" id="PS51462">
    <property type="entry name" value="NUDIX"/>
    <property type="match status" value="1"/>
</dbReference>
<dbReference type="Pfam" id="PF00293">
    <property type="entry name" value="NUDIX"/>
    <property type="match status" value="1"/>
</dbReference>
<sequence length="131" mass="15495">MIEIPAGNINAYENVYEALRREVKEECDLEITNIIDHYRGPIRESKKRDKTFVFKPFLCQQALQTNAGLPWIGFVFLCEVKGEPHLEPTEAKDPQWLTIAELRQLIKTKPAKFFPIQLPVLEYFIRYWKNR</sequence>
<accession>A0A1G1XXL0</accession>
<gene>
    <name evidence="3" type="ORF">A2729_06070</name>
</gene>